<dbReference type="InterPro" id="IPR005627">
    <property type="entry name" value="CutC-like"/>
</dbReference>
<protein>
    <recommendedName>
        <fullName evidence="2">PF03932 family protein CutC</fullName>
    </recommendedName>
</protein>
<comment type="subcellular location">
    <subcellularLocation>
        <location evidence="2">Cytoplasm</location>
    </subcellularLocation>
</comment>
<dbReference type="Gene3D" id="3.20.20.380">
    <property type="entry name" value="Copper homeostasis (CutC) domain"/>
    <property type="match status" value="1"/>
</dbReference>
<evidence type="ECO:0000256" key="1">
    <source>
        <dbReference type="ARBA" id="ARBA00007768"/>
    </source>
</evidence>
<keyword evidence="2" id="KW-0963">Cytoplasm</keyword>
<comment type="caution">
    <text evidence="2">Once thought to be involved in copper homeostasis, experiments in E.coli have shown this is not the case.</text>
</comment>
<name>A0ABP8ATG6_9MICO</name>
<dbReference type="PANTHER" id="PTHR12598:SF0">
    <property type="entry name" value="COPPER HOMEOSTASIS PROTEIN CUTC HOMOLOG"/>
    <property type="match status" value="1"/>
</dbReference>
<dbReference type="InterPro" id="IPR036822">
    <property type="entry name" value="CutC-like_dom_sf"/>
</dbReference>
<gene>
    <name evidence="2" type="primary">cutC</name>
    <name evidence="3" type="ORF">GCM10022288_18980</name>
</gene>
<dbReference type="HAMAP" id="MF_00795">
    <property type="entry name" value="CutC"/>
    <property type="match status" value="1"/>
</dbReference>
<dbReference type="SUPFAM" id="SSF110395">
    <property type="entry name" value="CutC-like"/>
    <property type="match status" value="1"/>
</dbReference>
<organism evidence="3 4">
    <name type="scientific">Gryllotalpicola kribbensis</name>
    <dbReference type="NCBI Taxonomy" id="993084"/>
    <lineage>
        <taxon>Bacteria</taxon>
        <taxon>Bacillati</taxon>
        <taxon>Actinomycetota</taxon>
        <taxon>Actinomycetes</taxon>
        <taxon>Micrococcales</taxon>
        <taxon>Microbacteriaceae</taxon>
        <taxon>Gryllotalpicola</taxon>
    </lineage>
</organism>
<dbReference type="Proteomes" id="UP001500213">
    <property type="component" value="Unassembled WGS sequence"/>
</dbReference>
<dbReference type="PANTHER" id="PTHR12598">
    <property type="entry name" value="COPPER HOMEOSTASIS PROTEIN CUTC"/>
    <property type="match status" value="1"/>
</dbReference>
<dbReference type="EMBL" id="BAABBX010000015">
    <property type="protein sequence ID" value="GAA4190160.1"/>
    <property type="molecule type" value="Genomic_DNA"/>
</dbReference>
<comment type="similarity">
    <text evidence="1 2">Belongs to the CutC family.</text>
</comment>
<accession>A0ABP8ATG6</accession>
<reference evidence="4" key="1">
    <citation type="journal article" date="2019" name="Int. J. Syst. Evol. Microbiol.">
        <title>The Global Catalogue of Microorganisms (GCM) 10K type strain sequencing project: providing services to taxonomists for standard genome sequencing and annotation.</title>
        <authorList>
            <consortium name="The Broad Institute Genomics Platform"/>
            <consortium name="The Broad Institute Genome Sequencing Center for Infectious Disease"/>
            <person name="Wu L."/>
            <person name="Ma J."/>
        </authorList>
    </citation>
    <scope>NUCLEOTIDE SEQUENCE [LARGE SCALE GENOMIC DNA]</scope>
    <source>
        <strain evidence="4">JCM 17593</strain>
    </source>
</reference>
<sequence>MTVALEIAVASAAGARAALENGADRVELSAALETGGITPSQGLVEAVLETGGETHVLVRSRPGDFVYDADELALMRREAHAVVAAGAAGVVIGALTAGGALDLDAIAAMADAARAVRPDVAVTIHRAIDASADPVREAGRLAASPLAPMRVLTSGGRPSAPEGAGVIAAMVAAAGGIQIMSGGGVSAATIPMLVGAGVSAVHLSAKRRQHDHWVTDGGLVAAARAALDGA</sequence>
<evidence type="ECO:0000313" key="3">
    <source>
        <dbReference type="EMBL" id="GAA4190160.1"/>
    </source>
</evidence>
<proteinExistence type="inferred from homology"/>
<keyword evidence="4" id="KW-1185">Reference proteome</keyword>
<evidence type="ECO:0000313" key="4">
    <source>
        <dbReference type="Proteomes" id="UP001500213"/>
    </source>
</evidence>
<dbReference type="RefSeq" id="WP_344776250.1">
    <property type="nucleotide sequence ID" value="NZ_BAABBX010000015.1"/>
</dbReference>
<evidence type="ECO:0000256" key="2">
    <source>
        <dbReference type="HAMAP-Rule" id="MF_00795"/>
    </source>
</evidence>
<dbReference type="Pfam" id="PF03932">
    <property type="entry name" value="CutC"/>
    <property type="match status" value="1"/>
</dbReference>
<comment type="caution">
    <text evidence="3">The sequence shown here is derived from an EMBL/GenBank/DDBJ whole genome shotgun (WGS) entry which is preliminary data.</text>
</comment>